<reference evidence="3 4" key="1">
    <citation type="submission" date="2019-10" db="EMBL/GenBank/DDBJ databases">
        <title>Paraburkholderia sp. isolated from nodules of Mimosa pudica from Brazilian Atlantic Forest soils.</title>
        <authorList>
            <person name="Paulitsch F."/>
            <person name="Hungria M."/>
            <person name="Dall'Agnol R."/>
        </authorList>
    </citation>
    <scope>NUCLEOTIDE SEQUENCE [LARGE SCALE GENOMIC DNA]</scope>
    <source>
        <strain evidence="3 4">CNPSo 3157</strain>
    </source>
</reference>
<dbReference type="AlphaFoldDB" id="A0A7X1N5F7"/>
<keyword evidence="4" id="KW-1185">Reference proteome</keyword>
<feature type="region of interest" description="Disordered" evidence="1">
    <location>
        <begin position="1"/>
        <end position="39"/>
    </location>
</feature>
<dbReference type="RefSeq" id="WP_152754771.1">
    <property type="nucleotide sequence ID" value="NZ_WHNP01000001.1"/>
</dbReference>
<feature type="compositionally biased region" description="Basic residues" evidence="1">
    <location>
        <begin position="500"/>
        <end position="510"/>
    </location>
</feature>
<protein>
    <recommendedName>
        <fullName evidence="5">Cell wall surface anchor family protein</fullName>
    </recommendedName>
</protein>
<name>A0A7X1N5F7_9BURK</name>
<evidence type="ECO:0000313" key="4">
    <source>
        <dbReference type="Proteomes" id="UP000484381"/>
    </source>
</evidence>
<feature type="compositionally biased region" description="Polar residues" evidence="1">
    <location>
        <begin position="341"/>
        <end position="353"/>
    </location>
</feature>
<feature type="region of interest" description="Disordered" evidence="1">
    <location>
        <begin position="112"/>
        <end position="133"/>
    </location>
</feature>
<evidence type="ECO:0000256" key="1">
    <source>
        <dbReference type="SAM" id="MobiDB-lite"/>
    </source>
</evidence>
<evidence type="ECO:0008006" key="5">
    <source>
        <dbReference type="Google" id="ProtNLM"/>
    </source>
</evidence>
<feature type="compositionally biased region" description="Gly residues" evidence="1">
    <location>
        <begin position="263"/>
        <end position="278"/>
    </location>
</feature>
<feature type="compositionally biased region" description="Low complexity" evidence="1">
    <location>
        <begin position="279"/>
        <end position="333"/>
    </location>
</feature>
<sequence>MADSAESTISRPARARSQKRRASAVSPETENKLARAARSAQRLAQLSDAVRDDSTLDLFPDDTARAEQHAMNIDVRQGTLQGFELPEVVLAAAGAADGGGFAAGPAEAKAGLRGTRAAALPSPSKEQTPADDPHAGQMLIETEAGLPESAAVATADECSAADGQASRAASAEDDMAAQTVTSASVAKATGDPSSQATSLAAASVMRSVAALRQTAATAVESAEPKESAKVSASGGAAQRPVAASAKAATAARGVPASDASAKPGGGSGAIDGSGGNGATGPSATGPSATGPSATGPSATGTSATGPSATGPSATGPSATGPSATGTSATGTSAMRPAVQPTGANATGPATQPTRAPYIATTSHHHAPRATPELDQARAIAFADTVDALYGVIADQRRADRDHSRRMKWLLTIVVCALLMTIAIGIAQTLLLLRLAHQSTAQEQRIEQMMLNQQATLATLLDTDSSTTSLPVSAQAPAPASPAAATAPAKPADAHVVHAQHAQRRKSAHAH</sequence>
<feature type="region of interest" description="Disordered" evidence="1">
    <location>
        <begin position="467"/>
        <end position="510"/>
    </location>
</feature>
<feature type="compositionally biased region" description="Low complexity" evidence="1">
    <location>
        <begin position="467"/>
        <end position="490"/>
    </location>
</feature>
<organism evidence="3 4">
    <name type="scientific">Paraburkholderia franconis</name>
    <dbReference type="NCBI Taxonomy" id="2654983"/>
    <lineage>
        <taxon>Bacteria</taxon>
        <taxon>Pseudomonadati</taxon>
        <taxon>Pseudomonadota</taxon>
        <taxon>Betaproteobacteria</taxon>
        <taxon>Burkholderiales</taxon>
        <taxon>Burkholderiaceae</taxon>
        <taxon>Paraburkholderia</taxon>
    </lineage>
</organism>
<feature type="compositionally biased region" description="Basic residues" evidence="1">
    <location>
        <begin position="13"/>
        <end position="22"/>
    </location>
</feature>
<feature type="transmembrane region" description="Helical" evidence="2">
    <location>
        <begin position="408"/>
        <end position="432"/>
    </location>
</feature>
<feature type="region of interest" description="Disordered" evidence="1">
    <location>
        <begin position="250"/>
        <end position="354"/>
    </location>
</feature>
<evidence type="ECO:0000313" key="3">
    <source>
        <dbReference type="EMBL" id="MPW15366.1"/>
    </source>
</evidence>
<keyword evidence="2" id="KW-1133">Transmembrane helix</keyword>
<keyword evidence="2" id="KW-0472">Membrane</keyword>
<feature type="region of interest" description="Disordered" evidence="1">
    <location>
        <begin position="219"/>
        <end position="238"/>
    </location>
</feature>
<keyword evidence="2" id="KW-0812">Transmembrane</keyword>
<proteinExistence type="predicted"/>
<comment type="caution">
    <text evidence="3">The sequence shown here is derived from an EMBL/GenBank/DDBJ whole genome shotgun (WGS) entry which is preliminary data.</text>
</comment>
<evidence type="ECO:0000256" key="2">
    <source>
        <dbReference type="SAM" id="Phobius"/>
    </source>
</evidence>
<dbReference type="Proteomes" id="UP000484381">
    <property type="component" value="Unassembled WGS sequence"/>
</dbReference>
<gene>
    <name evidence="3" type="ORF">GCT13_00165</name>
</gene>
<dbReference type="EMBL" id="WHNP01000001">
    <property type="protein sequence ID" value="MPW15366.1"/>
    <property type="molecule type" value="Genomic_DNA"/>
</dbReference>
<accession>A0A7X1N5F7</accession>